<dbReference type="Gene3D" id="1.10.10.10">
    <property type="entry name" value="Winged helix-like DNA-binding domain superfamily/Winged helix DNA-binding domain"/>
    <property type="match status" value="1"/>
</dbReference>
<dbReference type="InterPro" id="IPR036388">
    <property type="entry name" value="WH-like_DNA-bd_sf"/>
</dbReference>
<evidence type="ECO:0000256" key="1">
    <source>
        <dbReference type="ARBA" id="ARBA00023015"/>
    </source>
</evidence>
<dbReference type="PANTHER" id="PTHR43537:SF5">
    <property type="entry name" value="UXU OPERON TRANSCRIPTIONAL REGULATOR"/>
    <property type="match status" value="1"/>
</dbReference>
<evidence type="ECO:0000256" key="2">
    <source>
        <dbReference type="ARBA" id="ARBA00023125"/>
    </source>
</evidence>
<dbReference type="SMART" id="SM00895">
    <property type="entry name" value="FCD"/>
    <property type="match status" value="1"/>
</dbReference>
<dbReference type="SUPFAM" id="SSF48008">
    <property type="entry name" value="GntR ligand-binding domain-like"/>
    <property type="match status" value="1"/>
</dbReference>
<evidence type="ECO:0000313" key="5">
    <source>
        <dbReference type="EMBL" id="SHJ86615.1"/>
    </source>
</evidence>
<dbReference type="Proteomes" id="UP000184301">
    <property type="component" value="Unassembled WGS sequence"/>
</dbReference>
<dbReference type="GO" id="GO:0003700">
    <property type="term" value="F:DNA-binding transcription factor activity"/>
    <property type="evidence" value="ECO:0007669"/>
    <property type="project" value="InterPro"/>
</dbReference>
<dbReference type="PROSITE" id="PS50949">
    <property type="entry name" value="HTH_GNTR"/>
    <property type="match status" value="1"/>
</dbReference>
<dbReference type="SMART" id="SM00345">
    <property type="entry name" value="HTH_GNTR"/>
    <property type="match status" value="1"/>
</dbReference>
<dbReference type="Pfam" id="PF00392">
    <property type="entry name" value="GntR"/>
    <property type="match status" value="1"/>
</dbReference>
<accession>A0A1M6MSV4</accession>
<proteinExistence type="predicted"/>
<dbReference type="STRING" id="1121950.SAMN02745243_01579"/>
<dbReference type="InterPro" id="IPR011711">
    <property type="entry name" value="GntR_C"/>
</dbReference>
<dbReference type="RefSeq" id="WP_073108042.1">
    <property type="nucleotide sequence ID" value="NZ_FQZY01000020.1"/>
</dbReference>
<keyword evidence="2 5" id="KW-0238">DNA-binding</keyword>
<evidence type="ECO:0000313" key="6">
    <source>
        <dbReference type="Proteomes" id="UP000184301"/>
    </source>
</evidence>
<keyword evidence="3" id="KW-0804">Transcription</keyword>
<dbReference type="AlphaFoldDB" id="A0A1M6MSV4"/>
<feature type="domain" description="HTH gntR-type" evidence="4">
    <location>
        <begin position="10"/>
        <end position="77"/>
    </location>
</feature>
<keyword evidence="6" id="KW-1185">Reference proteome</keyword>
<dbReference type="InterPro" id="IPR008920">
    <property type="entry name" value="TF_FadR/GntR_C"/>
</dbReference>
<dbReference type="InterPro" id="IPR036390">
    <property type="entry name" value="WH_DNA-bd_sf"/>
</dbReference>
<dbReference type="PRINTS" id="PR00035">
    <property type="entry name" value="HTHGNTR"/>
</dbReference>
<reference evidence="5 6" key="1">
    <citation type="submission" date="2016-11" db="EMBL/GenBank/DDBJ databases">
        <authorList>
            <person name="Jaros S."/>
            <person name="Januszkiewicz K."/>
            <person name="Wedrychowicz H."/>
        </authorList>
    </citation>
    <scope>NUCLEOTIDE SEQUENCE [LARGE SCALE GENOMIC DNA]</scope>
    <source>
        <strain evidence="5 6">DSM 15480</strain>
    </source>
</reference>
<evidence type="ECO:0000256" key="3">
    <source>
        <dbReference type="ARBA" id="ARBA00023163"/>
    </source>
</evidence>
<dbReference type="OrthoDB" id="368823at2"/>
<sequence>MHISERFARETGKEFALRVITDNIVHLDLKPGTMVSANELAVEMGLSRTPVREALNELSKTGIVEVFPQSGCRIALVDIAMIEESRFLRNTLECAVVREACTTIKGEELLQLKENLKLQEFYLDNHMTDKLLETDDEFHKMLFKITEKLEIYDLMKTFLIHYDRLRNITVIAVKDLKVVSDHVELVDAIEHNNPDLAAQIMDKHLSRYKFDVEQIEQECAEYFKPLD</sequence>
<dbReference type="EMBL" id="FQZY01000020">
    <property type="protein sequence ID" value="SHJ86615.1"/>
    <property type="molecule type" value="Genomic_DNA"/>
</dbReference>
<protein>
    <submittedName>
        <fullName evidence="5">DNA-binding transcriptional regulator, GntR family</fullName>
    </submittedName>
</protein>
<gene>
    <name evidence="5" type="ORF">SAMN02745243_01579</name>
</gene>
<evidence type="ECO:0000259" key="4">
    <source>
        <dbReference type="PROSITE" id="PS50949"/>
    </source>
</evidence>
<organism evidence="5 6">
    <name type="scientific">Hespellia stercorisuis DSM 15480</name>
    <dbReference type="NCBI Taxonomy" id="1121950"/>
    <lineage>
        <taxon>Bacteria</taxon>
        <taxon>Bacillati</taxon>
        <taxon>Bacillota</taxon>
        <taxon>Clostridia</taxon>
        <taxon>Lachnospirales</taxon>
        <taxon>Lachnospiraceae</taxon>
        <taxon>Hespellia</taxon>
    </lineage>
</organism>
<dbReference type="GO" id="GO:0003677">
    <property type="term" value="F:DNA binding"/>
    <property type="evidence" value="ECO:0007669"/>
    <property type="project" value="UniProtKB-KW"/>
</dbReference>
<dbReference type="Gene3D" id="1.20.120.530">
    <property type="entry name" value="GntR ligand-binding domain-like"/>
    <property type="match status" value="1"/>
</dbReference>
<keyword evidence="1" id="KW-0805">Transcription regulation</keyword>
<dbReference type="SUPFAM" id="SSF46785">
    <property type="entry name" value="Winged helix' DNA-binding domain"/>
    <property type="match status" value="1"/>
</dbReference>
<dbReference type="InterPro" id="IPR000524">
    <property type="entry name" value="Tscrpt_reg_HTH_GntR"/>
</dbReference>
<dbReference type="Pfam" id="PF07729">
    <property type="entry name" value="FCD"/>
    <property type="match status" value="1"/>
</dbReference>
<dbReference type="PANTHER" id="PTHR43537">
    <property type="entry name" value="TRANSCRIPTIONAL REGULATOR, GNTR FAMILY"/>
    <property type="match status" value="1"/>
</dbReference>
<name>A0A1M6MSV4_9FIRM</name>